<keyword evidence="4" id="KW-1185">Reference proteome</keyword>
<dbReference type="PANTHER" id="PTHR38043">
    <property type="entry name" value="PROTEIN HEMX"/>
    <property type="match status" value="1"/>
</dbReference>
<feature type="compositionally biased region" description="Basic and acidic residues" evidence="1">
    <location>
        <begin position="1"/>
        <end position="20"/>
    </location>
</feature>
<dbReference type="EMBL" id="JBHRSZ010000007">
    <property type="protein sequence ID" value="MFC3152547.1"/>
    <property type="molecule type" value="Genomic_DNA"/>
</dbReference>
<dbReference type="InterPro" id="IPR007470">
    <property type="entry name" value="HemX"/>
</dbReference>
<dbReference type="EC" id="2.1.1.107" evidence="3"/>
<feature type="compositionally biased region" description="Polar residues" evidence="1">
    <location>
        <begin position="83"/>
        <end position="98"/>
    </location>
</feature>
<accession>A0ABV7HMG2</accession>
<dbReference type="PANTHER" id="PTHR38043:SF1">
    <property type="entry name" value="PROTEIN HEMX"/>
    <property type="match status" value="1"/>
</dbReference>
<dbReference type="Pfam" id="PF04375">
    <property type="entry name" value="HemX"/>
    <property type="match status" value="1"/>
</dbReference>
<comment type="caution">
    <text evidence="3">The sequence shown here is derived from an EMBL/GenBank/DDBJ whole genome shotgun (WGS) entry which is preliminary data.</text>
</comment>
<dbReference type="Proteomes" id="UP001595476">
    <property type="component" value="Unassembled WGS sequence"/>
</dbReference>
<evidence type="ECO:0000256" key="2">
    <source>
        <dbReference type="SAM" id="Phobius"/>
    </source>
</evidence>
<gene>
    <name evidence="3" type="ORF">ACFOEK_16040</name>
</gene>
<feature type="compositionally biased region" description="Polar residues" evidence="1">
    <location>
        <begin position="40"/>
        <end position="72"/>
    </location>
</feature>
<dbReference type="RefSeq" id="WP_386722477.1">
    <property type="nucleotide sequence ID" value="NZ_JBHRSZ010000007.1"/>
</dbReference>
<reference evidence="4" key="1">
    <citation type="journal article" date="2019" name="Int. J. Syst. Evol. Microbiol.">
        <title>The Global Catalogue of Microorganisms (GCM) 10K type strain sequencing project: providing services to taxonomists for standard genome sequencing and annotation.</title>
        <authorList>
            <consortium name="The Broad Institute Genomics Platform"/>
            <consortium name="The Broad Institute Genome Sequencing Center for Infectious Disease"/>
            <person name="Wu L."/>
            <person name="Ma J."/>
        </authorList>
    </citation>
    <scope>NUCLEOTIDE SEQUENCE [LARGE SCALE GENOMIC DNA]</scope>
    <source>
        <strain evidence="4">KCTC 52438</strain>
    </source>
</reference>
<keyword evidence="3" id="KW-0808">Transferase</keyword>
<keyword evidence="3" id="KW-0489">Methyltransferase</keyword>
<dbReference type="GO" id="GO:0004851">
    <property type="term" value="F:uroporphyrin-III C-methyltransferase activity"/>
    <property type="evidence" value="ECO:0007669"/>
    <property type="project" value="UniProtKB-EC"/>
</dbReference>
<feature type="transmembrane region" description="Helical" evidence="2">
    <location>
        <begin position="100"/>
        <end position="123"/>
    </location>
</feature>
<keyword evidence="2" id="KW-0472">Membrane</keyword>
<evidence type="ECO:0000313" key="4">
    <source>
        <dbReference type="Proteomes" id="UP001595476"/>
    </source>
</evidence>
<proteinExistence type="predicted"/>
<feature type="compositionally biased region" description="Basic and acidic residues" evidence="1">
    <location>
        <begin position="28"/>
        <end position="39"/>
    </location>
</feature>
<evidence type="ECO:0000313" key="3">
    <source>
        <dbReference type="EMBL" id="MFC3152547.1"/>
    </source>
</evidence>
<organism evidence="3 4">
    <name type="scientific">Litoribrevibacter euphylliae</name>
    <dbReference type="NCBI Taxonomy" id="1834034"/>
    <lineage>
        <taxon>Bacteria</taxon>
        <taxon>Pseudomonadati</taxon>
        <taxon>Pseudomonadota</taxon>
        <taxon>Gammaproteobacteria</taxon>
        <taxon>Oceanospirillales</taxon>
        <taxon>Oceanospirillaceae</taxon>
        <taxon>Litoribrevibacter</taxon>
    </lineage>
</organism>
<keyword evidence="2" id="KW-1133">Transmembrane helix</keyword>
<evidence type="ECO:0000256" key="1">
    <source>
        <dbReference type="SAM" id="MobiDB-lite"/>
    </source>
</evidence>
<protein>
    <submittedName>
        <fullName evidence="3">Uroporphyrinogen-III C-methyltransferase</fullName>
        <ecNumber evidence="3">2.1.1.107</ecNumber>
    </submittedName>
</protein>
<sequence>MQDSDKQNKPDQVDDNREDSSQASDNPSTDKSDDTKTDQQNEPSLSKASSDTSITSPDKASAAAENTSTKPIQPTAPKPGASHNASATSRSVPPTSSNKASGLLVGALLVLLMAMGGVGYWLWMNLQSFQDELVTLKNTQAQLKLTVNNHDQGVQQLSSGQTASVASLTELMVDNERQKKQMVYLSEQMASLTGVRRQDWEIARLEYLLRLASQRLQLDGDLEGAKSTLLAADVYLTTLDDPRLLPVRKQVAKDLLLLNQVERGDRAGTYLALDALIDYVPSLQPDKPQFEVKPVEIASADSMGFVDWVSKKLEGLVRITASEVKPKASWLSQDAKAQFNAMLTLRLLHAQQALMSEDQKVYDSALAQAKELVDTLYLGRKDTQSFIEQLSELQTRQITMADVDISGSHKVLKAYLEEAQRAIYEQVQRSMIQGKGEASSSGNKEEGN</sequence>
<dbReference type="GO" id="GO:0032259">
    <property type="term" value="P:methylation"/>
    <property type="evidence" value="ECO:0007669"/>
    <property type="project" value="UniProtKB-KW"/>
</dbReference>
<keyword evidence="2" id="KW-0812">Transmembrane</keyword>
<name>A0ABV7HMG2_9GAMM</name>
<feature type="region of interest" description="Disordered" evidence="1">
    <location>
        <begin position="1"/>
        <end position="98"/>
    </location>
</feature>